<feature type="chain" id="PRO_5005512776" evidence="1">
    <location>
        <begin position="40"/>
        <end position="183"/>
    </location>
</feature>
<evidence type="ECO:0000313" key="3">
    <source>
        <dbReference type="Proteomes" id="UP000253891"/>
    </source>
</evidence>
<keyword evidence="1" id="KW-0732">Signal</keyword>
<dbReference type="RefSeq" id="WP_061993105.1">
    <property type="nucleotide sequence ID" value="NZ_DF968000.1"/>
</dbReference>
<name>A0A0K8MIJ7_9LACO</name>
<gene>
    <name evidence="2" type="ORF">FFIC_231910</name>
</gene>
<reference evidence="2 3" key="1">
    <citation type="journal article" date="2015" name="BMC Genomics">
        <title>Comparative genomics of Fructobacillus spp. and Leuconostoc spp. reveals niche-specific evolution of Fructobacillus spp.</title>
        <authorList>
            <person name="Endo A."/>
            <person name="Tanizawa Y."/>
            <person name="Tanaka N."/>
            <person name="Maeno S."/>
            <person name="Kumar H."/>
            <person name="Shiwa Y."/>
            <person name="Okada S."/>
            <person name="Yoshikawa H."/>
            <person name="Dicks L."/>
            <person name="Nakagawa J."/>
            <person name="Arita M."/>
        </authorList>
    </citation>
    <scope>NUCLEOTIDE SEQUENCE [LARGE SCALE GENOMIC DNA]</scope>
    <source>
        <strain evidence="2 3">JCM 12225</strain>
    </source>
</reference>
<accession>A0A0K8MIJ7</accession>
<sequence length="183" mass="18995">MMNRKTLYKNKAVKKWSMKRKMTVGAVAATMVFGVGAFADTTGVATISPSAAANGAYTKSVQFLEQSVTALTSALTLSNQNLVREKQQHQQDVLKGNDNLNTVQQNFAAAAVGSGTQVEVDNASKALTNANNANNYNAKNDGSVNSTSTITGNVDTTQNYVAPTAPSTNNSVAAANAASAATN</sequence>
<dbReference type="AlphaFoldDB" id="A0A0K8MIJ7"/>
<dbReference type="Proteomes" id="UP000253891">
    <property type="component" value="Unassembled WGS sequence"/>
</dbReference>
<evidence type="ECO:0000313" key="2">
    <source>
        <dbReference type="EMBL" id="GAO99704.1"/>
    </source>
</evidence>
<feature type="signal peptide" evidence="1">
    <location>
        <begin position="1"/>
        <end position="39"/>
    </location>
</feature>
<protein>
    <submittedName>
        <fullName evidence="2">Uncharacterized protein</fullName>
    </submittedName>
</protein>
<organism evidence="2 3">
    <name type="scientific">Fructobacillus ficulneus</name>
    <dbReference type="NCBI Taxonomy" id="157463"/>
    <lineage>
        <taxon>Bacteria</taxon>
        <taxon>Bacillati</taxon>
        <taxon>Bacillota</taxon>
        <taxon>Bacilli</taxon>
        <taxon>Lactobacillales</taxon>
        <taxon>Lactobacillaceae</taxon>
        <taxon>Fructobacillus</taxon>
    </lineage>
</organism>
<proteinExistence type="predicted"/>
<keyword evidence="3" id="KW-1185">Reference proteome</keyword>
<evidence type="ECO:0000256" key="1">
    <source>
        <dbReference type="SAM" id="SignalP"/>
    </source>
</evidence>
<dbReference type="EMBL" id="DF968000">
    <property type="protein sequence ID" value="GAO99704.1"/>
    <property type="molecule type" value="Genomic_DNA"/>
</dbReference>